<dbReference type="PROSITE" id="PS01332">
    <property type="entry name" value="HTH_RRF2_1"/>
    <property type="match status" value="1"/>
</dbReference>
<dbReference type="eggNOG" id="COG1959">
    <property type="taxonomic scope" value="Bacteria"/>
</dbReference>
<dbReference type="PANTHER" id="PTHR33221:SF5">
    <property type="entry name" value="HTH-TYPE TRANSCRIPTIONAL REGULATOR ISCR"/>
    <property type="match status" value="1"/>
</dbReference>
<dbReference type="AlphaFoldDB" id="A5D5R0"/>
<dbReference type="Pfam" id="PF02082">
    <property type="entry name" value="Rrf2"/>
    <property type="match status" value="1"/>
</dbReference>
<keyword evidence="1" id="KW-0238">DNA-binding</keyword>
<dbReference type="InterPro" id="IPR036390">
    <property type="entry name" value="WH_DNA-bd_sf"/>
</dbReference>
<sequence length="151" mass="16999">MKFSTRARYGLRAMVDLAQNYASNEPIPLFQVAERQGISEGYLEQLMTYLRKGGLVRSVRGAQGGYLLAREPSRITAGEIIRCLEGPLSPTDCVSEDDPEFCDRADACVTRLLWERVRESVASVLDNTSLEDLCKNADKIRLSREANMYFI</sequence>
<keyword evidence="3" id="KW-1185">Reference proteome</keyword>
<dbReference type="Gene3D" id="1.10.10.10">
    <property type="entry name" value="Winged helix-like DNA-binding domain superfamily/Winged helix DNA-binding domain"/>
    <property type="match status" value="1"/>
</dbReference>
<dbReference type="Proteomes" id="UP000006556">
    <property type="component" value="Chromosome"/>
</dbReference>
<dbReference type="InterPro" id="IPR036388">
    <property type="entry name" value="WH-like_DNA-bd_sf"/>
</dbReference>
<gene>
    <name evidence="2" type="ordered locus">PTH_0234</name>
</gene>
<dbReference type="STRING" id="370438.PTH_0234"/>
<dbReference type="NCBIfam" id="TIGR00738">
    <property type="entry name" value="rrf2_super"/>
    <property type="match status" value="1"/>
</dbReference>
<dbReference type="HOGENOM" id="CLU_107144_0_1_9"/>
<evidence type="ECO:0000313" key="2">
    <source>
        <dbReference type="EMBL" id="BAF58415.1"/>
    </source>
</evidence>
<evidence type="ECO:0000313" key="3">
    <source>
        <dbReference type="Proteomes" id="UP000006556"/>
    </source>
</evidence>
<dbReference type="KEGG" id="pth:PTH_0234"/>
<accession>A5D5R0</accession>
<proteinExistence type="predicted"/>
<organism evidence="2 3">
    <name type="scientific">Pelotomaculum thermopropionicum (strain DSM 13744 / JCM 10971 / SI)</name>
    <dbReference type="NCBI Taxonomy" id="370438"/>
    <lineage>
        <taxon>Bacteria</taxon>
        <taxon>Bacillati</taxon>
        <taxon>Bacillota</taxon>
        <taxon>Clostridia</taxon>
        <taxon>Eubacteriales</taxon>
        <taxon>Desulfotomaculaceae</taxon>
        <taxon>Pelotomaculum</taxon>
    </lineage>
</organism>
<dbReference type="GO" id="GO:0005829">
    <property type="term" value="C:cytosol"/>
    <property type="evidence" value="ECO:0007669"/>
    <property type="project" value="TreeGrafter"/>
</dbReference>
<dbReference type="SUPFAM" id="SSF46785">
    <property type="entry name" value="Winged helix' DNA-binding domain"/>
    <property type="match status" value="1"/>
</dbReference>
<dbReference type="PROSITE" id="PS51197">
    <property type="entry name" value="HTH_RRF2_2"/>
    <property type="match status" value="1"/>
</dbReference>
<dbReference type="InterPro" id="IPR000944">
    <property type="entry name" value="Tscrpt_reg_Rrf2"/>
</dbReference>
<dbReference type="InterPro" id="IPR030489">
    <property type="entry name" value="TR_Rrf2-type_CS"/>
</dbReference>
<reference evidence="3" key="1">
    <citation type="journal article" date="2008" name="Genome Res.">
        <title>The genome of Pelotomaculum thermopropionicum reveals niche-associated evolution in anaerobic microbiota.</title>
        <authorList>
            <person name="Kosaka T."/>
            <person name="Kato S."/>
            <person name="Shimoyama T."/>
            <person name="Ishii S."/>
            <person name="Abe T."/>
            <person name="Watanabe K."/>
        </authorList>
    </citation>
    <scope>NUCLEOTIDE SEQUENCE [LARGE SCALE GENOMIC DNA]</scope>
    <source>
        <strain evidence="3">DSM 13744 / JCM 10971 / SI</strain>
    </source>
</reference>
<protein>
    <submittedName>
        <fullName evidence="2">Predicted transcriptional regulator</fullName>
    </submittedName>
</protein>
<dbReference type="GO" id="GO:0003677">
    <property type="term" value="F:DNA binding"/>
    <property type="evidence" value="ECO:0007669"/>
    <property type="project" value="UniProtKB-KW"/>
</dbReference>
<dbReference type="GO" id="GO:0003700">
    <property type="term" value="F:DNA-binding transcription factor activity"/>
    <property type="evidence" value="ECO:0007669"/>
    <property type="project" value="TreeGrafter"/>
</dbReference>
<evidence type="ECO:0000256" key="1">
    <source>
        <dbReference type="ARBA" id="ARBA00023125"/>
    </source>
</evidence>
<dbReference type="PANTHER" id="PTHR33221">
    <property type="entry name" value="WINGED HELIX-TURN-HELIX TRANSCRIPTIONAL REGULATOR, RRF2 FAMILY"/>
    <property type="match status" value="1"/>
</dbReference>
<name>A5D5R0_PELTS</name>
<dbReference type="EMBL" id="AP009389">
    <property type="protein sequence ID" value="BAF58415.1"/>
    <property type="molecule type" value="Genomic_DNA"/>
</dbReference>